<feature type="region of interest" description="Disordered" evidence="1">
    <location>
        <begin position="1"/>
        <end position="84"/>
    </location>
</feature>
<reference evidence="2 3" key="1">
    <citation type="journal article" date="2024" name="Science">
        <title>Giant polyketide synthase enzymes in the biosynthesis of giant marine polyether toxins.</title>
        <authorList>
            <person name="Fallon T.R."/>
            <person name="Shende V.V."/>
            <person name="Wierzbicki I.H."/>
            <person name="Pendleton A.L."/>
            <person name="Watervoot N.F."/>
            <person name="Auber R.P."/>
            <person name="Gonzalez D.J."/>
            <person name="Wisecaver J.H."/>
            <person name="Moore B.S."/>
        </authorList>
    </citation>
    <scope>NUCLEOTIDE SEQUENCE [LARGE SCALE GENOMIC DNA]</scope>
    <source>
        <strain evidence="2 3">12B1</strain>
    </source>
</reference>
<feature type="compositionally biased region" description="Basic residues" evidence="1">
    <location>
        <begin position="18"/>
        <end position="31"/>
    </location>
</feature>
<dbReference type="EMBL" id="JBGBPQ010000014">
    <property type="protein sequence ID" value="KAL1511139.1"/>
    <property type="molecule type" value="Genomic_DNA"/>
</dbReference>
<proteinExistence type="predicted"/>
<dbReference type="AlphaFoldDB" id="A0AB34J368"/>
<keyword evidence="3" id="KW-1185">Reference proteome</keyword>
<accession>A0AB34J368</accession>
<name>A0AB34J368_PRYPA</name>
<evidence type="ECO:0000313" key="3">
    <source>
        <dbReference type="Proteomes" id="UP001515480"/>
    </source>
</evidence>
<organism evidence="2 3">
    <name type="scientific">Prymnesium parvum</name>
    <name type="common">Toxic golden alga</name>
    <dbReference type="NCBI Taxonomy" id="97485"/>
    <lineage>
        <taxon>Eukaryota</taxon>
        <taxon>Haptista</taxon>
        <taxon>Haptophyta</taxon>
        <taxon>Prymnesiophyceae</taxon>
        <taxon>Prymnesiales</taxon>
        <taxon>Prymnesiaceae</taxon>
        <taxon>Prymnesium</taxon>
    </lineage>
</organism>
<dbReference type="Proteomes" id="UP001515480">
    <property type="component" value="Unassembled WGS sequence"/>
</dbReference>
<evidence type="ECO:0000256" key="1">
    <source>
        <dbReference type="SAM" id="MobiDB-lite"/>
    </source>
</evidence>
<feature type="compositionally biased region" description="Low complexity" evidence="1">
    <location>
        <begin position="32"/>
        <end position="46"/>
    </location>
</feature>
<gene>
    <name evidence="2" type="ORF">AB1Y20_005958</name>
</gene>
<sequence length="132" mass="13450">MAAVTEGEGGAGAERILRRAASKRVWARARRSPTPAATRTTSSSTSGERAPAAHSTSITPRMAAGREGGSHTDAHSTAEQLVPSRRLAASPKCVWMKPASPALVCVLAAGGLGKGGGQRGRRRGSGIEGHVS</sequence>
<evidence type="ECO:0000313" key="2">
    <source>
        <dbReference type="EMBL" id="KAL1511139.1"/>
    </source>
</evidence>
<protein>
    <submittedName>
        <fullName evidence="2">Uncharacterized protein</fullName>
    </submittedName>
</protein>
<comment type="caution">
    <text evidence="2">The sequence shown here is derived from an EMBL/GenBank/DDBJ whole genome shotgun (WGS) entry which is preliminary data.</text>
</comment>
<feature type="region of interest" description="Disordered" evidence="1">
    <location>
        <begin position="110"/>
        <end position="132"/>
    </location>
</feature>